<evidence type="ECO:0000256" key="5">
    <source>
        <dbReference type="ARBA" id="ARBA00022679"/>
    </source>
</evidence>
<dbReference type="OrthoDB" id="9762826at2"/>
<feature type="transmembrane region" description="Helical" evidence="10">
    <location>
        <begin position="226"/>
        <end position="246"/>
    </location>
</feature>
<keyword evidence="10" id="KW-0812">Transmembrane</keyword>
<evidence type="ECO:0000313" key="13">
    <source>
        <dbReference type="EMBL" id="CUQ76460.1"/>
    </source>
</evidence>
<dbReference type="CDD" id="cd00082">
    <property type="entry name" value="HisKA"/>
    <property type="match status" value="1"/>
</dbReference>
<feature type="compositionally biased region" description="Basic and acidic residues" evidence="9">
    <location>
        <begin position="140"/>
        <end position="149"/>
    </location>
</feature>
<dbReference type="InterPro" id="IPR005467">
    <property type="entry name" value="His_kinase_dom"/>
</dbReference>
<dbReference type="PROSITE" id="PS50109">
    <property type="entry name" value="HIS_KIN"/>
    <property type="match status" value="1"/>
</dbReference>
<evidence type="ECO:0000256" key="1">
    <source>
        <dbReference type="ARBA" id="ARBA00000085"/>
    </source>
</evidence>
<dbReference type="Pfam" id="PF02518">
    <property type="entry name" value="HATPase_c"/>
    <property type="match status" value="1"/>
</dbReference>
<dbReference type="EC" id="2.7.13.3" evidence="3"/>
<sequence>MKIHSIKFKITLLLVVTVTCLVAMLIGFNSIFSEKVYMNRKQKSMINSYENVNEIMQKYTDLQIDKDTMCADMENISTAKGISVLVVDSSWCTIYVSTQGDDSMMERLRMSIFNGDIFKNNGSQDKAPEPKDQEDDSDNPADKDDKKEHRKRLEDIIDMSGTSLVENRTIISSNDNYTLQKVYDERLGDYYLEIWGTLDNGYSIILRTPIQGIKDNVNISTTLIKYVGGAILAVGIIAAFVVSTYITRPIKQLSNIAEKMSEMDFNARYEGSDKGEIGLLGKSMNNMSEKLEQNIAELKKANLELKKDIDKKEKLEIMRTDFLSNVSHELKTPIALIQGYAEGLKEGITDDPESMEFYCDVIMDEANKMNTMVKRLLTLNQIEFGNDEPEMERFDINELIASVADANAIRAGQKNMRIVFDNRNEHNFVWADEYKTEEVLTNYISNALNHCDGKHAIEVRTEKSEDGGTISVIVYNSGKNIADEDLERIWEKFYKTDKARTREYGGNGIGLSIVKAIMDSMGQEYGVRNVSDGVEFWFNLDCKS</sequence>
<evidence type="ECO:0000256" key="10">
    <source>
        <dbReference type="SAM" id="Phobius"/>
    </source>
</evidence>
<accession>A0A174Z0M8</accession>
<dbReference type="PROSITE" id="PS50885">
    <property type="entry name" value="HAMP"/>
    <property type="match status" value="1"/>
</dbReference>
<dbReference type="InterPro" id="IPR003660">
    <property type="entry name" value="HAMP_dom"/>
</dbReference>
<dbReference type="FunFam" id="1.10.287.130:FF:000001">
    <property type="entry name" value="Two-component sensor histidine kinase"/>
    <property type="match status" value="1"/>
</dbReference>
<dbReference type="GO" id="GO:0004721">
    <property type="term" value="F:phosphoprotein phosphatase activity"/>
    <property type="evidence" value="ECO:0007669"/>
    <property type="project" value="TreeGrafter"/>
</dbReference>
<evidence type="ECO:0000256" key="9">
    <source>
        <dbReference type="SAM" id="MobiDB-lite"/>
    </source>
</evidence>
<dbReference type="SMART" id="SM00388">
    <property type="entry name" value="HisKA"/>
    <property type="match status" value="1"/>
</dbReference>
<dbReference type="SUPFAM" id="SSF158472">
    <property type="entry name" value="HAMP domain-like"/>
    <property type="match status" value="1"/>
</dbReference>
<dbReference type="PANTHER" id="PTHR45453:SF3">
    <property type="entry name" value="HISTIDINE KINASE"/>
    <property type="match status" value="1"/>
</dbReference>
<dbReference type="Pfam" id="PF00512">
    <property type="entry name" value="HisKA"/>
    <property type="match status" value="1"/>
</dbReference>
<keyword evidence="4" id="KW-0597">Phosphoprotein</keyword>
<feature type="coiled-coil region" evidence="8">
    <location>
        <begin position="281"/>
        <end position="318"/>
    </location>
</feature>
<protein>
    <recommendedName>
        <fullName evidence="3">histidine kinase</fullName>
        <ecNumber evidence="3">2.7.13.3</ecNumber>
    </recommendedName>
</protein>
<dbReference type="RefSeq" id="WP_055215136.1">
    <property type="nucleotide sequence ID" value="NZ_CZBU01000002.1"/>
</dbReference>
<dbReference type="SMART" id="SM00387">
    <property type="entry name" value="HATPase_c"/>
    <property type="match status" value="1"/>
</dbReference>
<evidence type="ECO:0000256" key="8">
    <source>
        <dbReference type="SAM" id="Coils"/>
    </source>
</evidence>
<dbReference type="Gene3D" id="1.10.287.130">
    <property type="match status" value="1"/>
</dbReference>
<evidence type="ECO:0000259" key="12">
    <source>
        <dbReference type="PROSITE" id="PS50885"/>
    </source>
</evidence>
<dbReference type="Gene3D" id="3.30.565.10">
    <property type="entry name" value="Histidine kinase-like ATPase, C-terminal domain"/>
    <property type="match status" value="1"/>
</dbReference>
<gene>
    <name evidence="13" type="primary">phoR_2</name>
    <name evidence="13" type="ORF">ERS852490_01067</name>
</gene>
<dbReference type="SUPFAM" id="SSF47384">
    <property type="entry name" value="Homodimeric domain of signal transducing histidine kinase"/>
    <property type="match status" value="1"/>
</dbReference>
<keyword evidence="5 13" id="KW-0808">Transferase</keyword>
<dbReference type="InterPro" id="IPR004358">
    <property type="entry name" value="Sig_transdc_His_kin-like_C"/>
</dbReference>
<dbReference type="InterPro" id="IPR050351">
    <property type="entry name" value="BphY/WalK/GraS-like"/>
</dbReference>
<name>A0A174Z0M8_9FIRM</name>
<evidence type="ECO:0000256" key="4">
    <source>
        <dbReference type="ARBA" id="ARBA00022553"/>
    </source>
</evidence>
<evidence type="ECO:0000256" key="2">
    <source>
        <dbReference type="ARBA" id="ARBA00004370"/>
    </source>
</evidence>
<dbReference type="Pfam" id="PF00672">
    <property type="entry name" value="HAMP"/>
    <property type="match status" value="1"/>
</dbReference>
<dbReference type="Gene3D" id="6.10.340.10">
    <property type="match status" value="1"/>
</dbReference>
<keyword evidence="6" id="KW-0418">Kinase</keyword>
<comment type="catalytic activity">
    <reaction evidence="1">
        <text>ATP + protein L-histidine = ADP + protein N-phospho-L-histidine.</text>
        <dbReference type="EC" id="2.7.13.3"/>
    </reaction>
</comment>
<dbReference type="PRINTS" id="PR00344">
    <property type="entry name" value="BCTRLSENSOR"/>
</dbReference>
<reference evidence="13 14" key="1">
    <citation type="submission" date="2015-09" db="EMBL/GenBank/DDBJ databases">
        <authorList>
            <consortium name="Pathogen Informatics"/>
        </authorList>
    </citation>
    <scope>NUCLEOTIDE SEQUENCE [LARGE SCALE GENOMIC DNA]</scope>
    <source>
        <strain evidence="13 14">2789STDY5834875</strain>
    </source>
</reference>
<evidence type="ECO:0000256" key="6">
    <source>
        <dbReference type="ARBA" id="ARBA00022777"/>
    </source>
</evidence>
<dbReference type="GO" id="GO:0005886">
    <property type="term" value="C:plasma membrane"/>
    <property type="evidence" value="ECO:0007669"/>
    <property type="project" value="TreeGrafter"/>
</dbReference>
<dbReference type="GO" id="GO:0000155">
    <property type="term" value="F:phosphorelay sensor kinase activity"/>
    <property type="evidence" value="ECO:0007669"/>
    <property type="project" value="InterPro"/>
</dbReference>
<evidence type="ECO:0000313" key="14">
    <source>
        <dbReference type="Proteomes" id="UP000095621"/>
    </source>
</evidence>
<dbReference type="AlphaFoldDB" id="A0A174Z0M8"/>
<dbReference type="InterPro" id="IPR003594">
    <property type="entry name" value="HATPase_dom"/>
</dbReference>
<dbReference type="SUPFAM" id="SSF55874">
    <property type="entry name" value="ATPase domain of HSP90 chaperone/DNA topoisomerase II/histidine kinase"/>
    <property type="match status" value="1"/>
</dbReference>
<organism evidence="13 14">
    <name type="scientific">Lachnospira eligens</name>
    <dbReference type="NCBI Taxonomy" id="39485"/>
    <lineage>
        <taxon>Bacteria</taxon>
        <taxon>Bacillati</taxon>
        <taxon>Bacillota</taxon>
        <taxon>Clostridia</taxon>
        <taxon>Lachnospirales</taxon>
        <taxon>Lachnospiraceae</taxon>
        <taxon>Lachnospira</taxon>
    </lineage>
</organism>
<dbReference type="InterPro" id="IPR036890">
    <property type="entry name" value="HATPase_C_sf"/>
</dbReference>
<dbReference type="Proteomes" id="UP000095621">
    <property type="component" value="Unassembled WGS sequence"/>
</dbReference>
<comment type="subcellular location">
    <subcellularLocation>
        <location evidence="2">Membrane</location>
    </subcellularLocation>
</comment>
<feature type="domain" description="HAMP" evidence="12">
    <location>
        <begin position="244"/>
        <end position="296"/>
    </location>
</feature>
<dbReference type="EMBL" id="CZBU01000002">
    <property type="protein sequence ID" value="CUQ76460.1"/>
    <property type="molecule type" value="Genomic_DNA"/>
</dbReference>
<keyword evidence="10" id="KW-0472">Membrane</keyword>
<keyword evidence="8" id="KW-0175">Coiled coil</keyword>
<feature type="region of interest" description="Disordered" evidence="9">
    <location>
        <begin position="120"/>
        <end position="149"/>
    </location>
</feature>
<dbReference type="GO" id="GO:0016036">
    <property type="term" value="P:cellular response to phosphate starvation"/>
    <property type="evidence" value="ECO:0007669"/>
    <property type="project" value="TreeGrafter"/>
</dbReference>
<evidence type="ECO:0000259" key="11">
    <source>
        <dbReference type="PROSITE" id="PS50109"/>
    </source>
</evidence>
<evidence type="ECO:0000256" key="7">
    <source>
        <dbReference type="ARBA" id="ARBA00023012"/>
    </source>
</evidence>
<feature type="domain" description="Histidine kinase" evidence="11">
    <location>
        <begin position="325"/>
        <end position="544"/>
    </location>
</feature>
<keyword evidence="7" id="KW-0902">Two-component regulatory system</keyword>
<dbReference type="InterPro" id="IPR003661">
    <property type="entry name" value="HisK_dim/P_dom"/>
</dbReference>
<proteinExistence type="predicted"/>
<dbReference type="SMART" id="SM00304">
    <property type="entry name" value="HAMP"/>
    <property type="match status" value="1"/>
</dbReference>
<evidence type="ECO:0000256" key="3">
    <source>
        <dbReference type="ARBA" id="ARBA00012438"/>
    </source>
</evidence>
<keyword evidence="10" id="KW-1133">Transmembrane helix</keyword>
<dbReference type="InterPro" id="IPR036097">
    <property type="entry name" value="HisK_dim/P_sf"/>
</dbReference>
<dbReference type="PANTHER" id="PTHR45453">
    <property type="entry name" value="PHOSPHATE REGULON SENSOR PROTEIN PHOR"/>
    <property type="match status" value="1"/>
</dbReference>
<dbReference type="CDD" id="cd06225">
    <property type="entry name" value="HAMP"/>
    <property type="match status" value="1"/>
</dbReference>